<dbReference type="Proteomes" id="UP000232806">
    <property type="component" value="Chromosome"/>
</dbReference>
<evidence type="ECO:0000313" key="4">
    <source>
        <dbReference type="EMBL" id="AUB54963.1"/>
    </source>
</evidence>
<dbReference type="AlphaFoldDB" id="A0A2H4VA63"/>
<dbReference type="Gene3D" id="3.40.109.10">
    <property type="entry name" value="NADH Oxidase"/>
    <property type="match status" value="1"/>
</dbReference>
<gene>
    <name evidence="4" type="ORF">BK007_02280</name>
    <name evidence="5" type="ORF">HG719_09740</name>
</gene>
<keyword evidence="2" id="KW-0560">Oxidoreductase</keyword>
<proteinExistence type="inferred from homology"/>
<evidence type="ECO:0000256" key="2">
    <source>
        <dbReference type="ARBA" id="ARBA00023002"/>
    </source>
</evidence>
<evidence type="ECO:0000259" key="3">
    <source>
        <dbReference type="Pfam" id="PF00881"/>
    </source>
</evidence>
<dbReference type="EMBL" id="CP017766">
    <property type="protein sequence ID" value="AUB54963.1"/>
    <property type="molecule type" value="Genomic_DNA"/>
</dbReference>
<evidence type="ECO:0000313" key="7">
    <source>
        <dbReference type="Proteomes" id="UP000591058"/>
    </source>
</evidence>
<dbReference type="InterPro" id="IPR029479">
    <property type="entry name" value="Nitroreductase"/>
</dbReference>
<dbReference type="Pfam" id="PF00881">
    <property type="entry name" value="Nitroreductase"/>
    <property type="match status" value="1"/>
</dbReference>
<dbReference type="EMBL" id="JABBYL010000033">
    <property type="protein sequence ID" value="NMO10097.1"/>
    <property type="molecule type" value="Genomic_DNA"/>
</dbReference>
<dbReference type="PANTHER" id="PTHR43673:SF10">
    <property type="entry name" value="NADH DEHYDROGENASE_NAD(P)H NITROREDUCTASE XCC3605-RELATED"/>
    <property type="match status" value="1"/>
</dbReference>
<dbReference type="GO" id="GO:0016491">
    <property type="term" value="F:oxidoreductase activity"/>
    <property type="evidence" value="ECO:0007669"/>
    <property type="project" value="UniProtKB-KW"/>
</dbReference>
<dbReference type="Proteomes" id="UP000591058">
    <property type="component" value="Unassembled WGS sequence"/>
</dbReference>
<protein>
    <submittedName>
        <fullName evidence="4 5">Nitroreductase</fullName>
    </submittedName>
</protein>
<evidence type="ECO:0000313" key="5">
    <source>
        <dbReference type="EMBL" id="NMO10097.1"/>
    </source>
</evidence>
<dbReference type="PANTHER" id="PTHR43673">
    <property type="entry name" value="NAD(P)H NITROREDUCTASE YDGI-RELATED"/>
    <property type="match status" value="1"/>
</dbReference>
<comment type="similarity">
    <text evidence="1">Belongs to the nitroreductase family.</text>
</comment>
<organism evidence="4 6">
    <name type="scientific">Methanobacterium subterraneum</name>
    <dbReference type="NCBI Taxonomy" id="59277"/>
    <lineage>
        <taxon>Archaea</taxon>
        <taxon>Methanobacteriati</taxon>
        <taxon>Methanobacteriota</taxon>
        <taxon>Methanomada group</taxon>
        <taxon>Methanobacteria</taxon>
        <taxon>Methanobacteriales</taxon>
        <taxon>Methanobacteriaceae</taxon>
        <taxon>Methanobacterium</taxon>
    </lineage>
</organism>
<dbReference type="InterPro" id="IPR000415">
    <property type="entry name" value="Nitroreductase-like"/>
</dbReference>
<evidence type="ECO:0000256" key="1">
    <source>
        <dbReference type="ARBA" id="ARBA00007118"/>
    </source>
</evidence>
<name>A0A2H4VA63_9EURY</name>
<reference evidence="4 6" key="1">
    <citation type="submission" date="2016-10" db="EMBL/GenBank/DDBJ databases">
        <title>Comparative genomics between deep and shallow subseafloor isolates.</title>
        <authorList>
            <person name="Ishii S."/>
            <person name="Miller J.R."/>
            <person name="Sutton G."/>
            <person name="Suzuki S."/>
            <person name="Methe B."/>
            <person name="Inagaki F."/>
            <person name="Imachi H."/>
        </authorList>
    </citation>
    <scope>NUCLEOTIDE SEQUENCE [LARGE SCALE GENOMIC DNA]</scope>
    <source>
        <strain evidence="4 6">MO-MB1</strain>
    </source>
</reference>
<feature type="domain" description="Nitroreductase" evidence="3">
    <location>
        <begin position="8"/>
        <end position="163"/>
    </location>
</feature>
<sequence length="183" mass="20805">MNEILETIKTRRSVRKYQDKQIKDEELEKILESAIYAPNGANTQSWHFTVIQNKELINQINEGAKEVMKKIDIPWIANMGKSEDLNIFHHAPTAIIVSANKESPTPTEDASAATQNMLLAAESMDIGSCWIGFAKFYFINLENMKKFKIPEGYEVKSGVALGYKAGENLKAPKRNRTVFTYFR</sequence>
<dbReference type="RefSeq" id="WP_100904941.1">
    <property type="nucleotide sequence ID" value="NZ_CP017766.1"/>
</dbReference>
<dbReference type="GeneID" id="35120383"/>
<dbReference type="OrthoDB" id="105365at2157"/>
<reference evidence="5 7" key="2">
    <citation type="submission" date="2020-04" db="EMBL/GenBank/DDBJ databases">
        <title>Draft genome of Methanobacterium subterraneum isolated from animal feces.</title>
        <authorList>
            <person name="Ouboter H.T."/>
            <person name="Berger S."/>
            <person name="Gungor E."/>
            <person name="Jetten M.S.M."/>
            <person name="Welte C.U."/>
        </authorList>
    </citation>
    <scope>NUCLEOTIDE SEQUENCE [LARGE SCALE GENOMIC DNA]</scope>
    <source>
        <strain evidence="5">HO_2020</strain>
    </source>
</reference>
<accession>A0A2H4VA63</accession>
<evidence type="ECO:0000313" key="6">
    <source>
        <dbReference type="Proteomes" id="UP000232806"/>
    </source>
</evidence>
<dbReference type="SUPFAM" id="SSF55469">
    <property type="entry name" value="FMN-dependent nitroreductase-like"/>
    <property type="match status" value="1"/>
</dbReference>